<name>A0ACB7TAM4_HYAAI</name>
<organism evidence="1 2">
    <name type="scientific">Hyalomma asiaticum</name>
    <name type="common">Tick</name>
    <dbReference type="NCBI Taxonomy" id="266040"/>
    <lineage>
        <taxon>Eukaryota</taxon>
        <taxon>Metazoa</taxon>
        <taxon>Ecdysozoa</taxon>
        <taxon>Arthropoda</taxon>
        <taxon>Chelicerata</taxon>
        <taxon>Arachnida</taxon>
        <taxon>Acari</taxon>
        <taxon>Parasitiformes</taxon>
        <taxon>Ixodida</taxon>
        <taxon>Ixodoidea</taxon>
        <taxon>Ixodidae</taxon>
        <taxon>Hyalomminae</taxon>
        <taxon>Hyalomma</taxon>
    </lineage>
</organism>
<sequence>MRPALPESDDRKVRLTLCLGPLYDGYEQLSRIAEFFAYYSVMGVQHYRVYINDVSREGAALLQLIKIPSQPALSERPLLVSRALTTRERTPWDYEIRSKYIASTSAVIVGGVHYVIQAANGTEHVHVPVRTLAVNHYRRCCGLVNEKAQQVLVPDEPDLPDVLEDYTIYLYSRRVLSSPVIRVMQKLP</sequence>
<reference evidence="1" key="1">
    <citation type="submission" date="2020-05" db="EMBL/GenBank/DDBJ databases">
        <title>Large-scale comparative analyses of tick genomes elucidate their genetic diversity and vector capacities.</title>
        <authorList>
            <person name="Jia N."/>
            <person name="Wang J."/>
            <person name="Shi W."/>
            <person name="Du L."/>
            <person name="Sun Y."/>
            <person name="Zhan W."/>
            <person name="Jiang J."/>
            <person name="Wang Q."/>
            <person name="Zhang B."/>
            <person name="Ji P."/>
            <person name="Sakyi L.B."/>
            <person name="Cui X."/>
            <person name="Yuan T."/>
            <person name="Jiang B."/>
            <person name="Yang W."/>
            <person name="Lam T.T.-Y."/>
            <person name="Chang Q."/>
            <person name="Ding S."/>
            <person name="Wang X."/>
            <person name="Zhu J."/>
            <person name="Ruan X."/>
            <person name="Zhao L."/>
            <person name="Wei J."/>
            <person name="Que T."/>
            <person name="Du C."/>
            <person name="Cheng J."/>
            <person name="Dai P."/>
            <person name="Han X."/>
            <person name="Huang E."/>
            <person name="Gao Y."/>
            <person name="Liu J."/>
            <person name="Shao H."/>
            <person name="Ye R."/>
            <person name="Li L."/>
            <person name="Wei W."/>
            <person name="Wang X."/>
            <person name="Wang C."/>
            <person name="Yang T."/>
            <person name="Huo Q."/>
            <person name="Li W."/>
            <person name="Guo W."/>
            <person name="Chen H."/>
            <person name="Zhou L."/>
            <person name="Ni X."/>
            <person name="Tian J."/>
            <person name="Zhou Y."/>
            <person name="Sheng Y."/>
            <person name="Liu T."/>
            <person name="Pan Y."/>
            <person name="Xia L."/>
            <person name="Li J."/>
            <person name="Zhao F."/>
            <person name="Cao W."/>
        </authorList>
    </citation>
    <scope>NUCLEOTIDE SEQUENCE</scope>
    <source>
        <strain evidence="1">Hyas-2018</strain>
    </source>
</reference>
<dbReference type="Proteomes" id="UP000821845">
    <property type="component" value="Chromosome 10"/>
</dbReference>
<dbReference type="EMBL" id="CM023490">
    <property type="protein sequence ID" value="KAH6943176.1"/>
    <property type="molecule type" value="Genomic_DNA"/>
</dbReference>
<protein>
    <submittedName>
        <fullName evidence="1">Uncharacterized protein</fullName>
    </submittedName>
</protein>
<gene>
    <name evidence="1" type="ORF">HPB50_017124</name>
</gene>
<accession>A0ACB7TAM4</accession>
<evidence type="ECO:0000313" key="1">
    <source>
        <dbReference type="EMBL" id="KAH6943176.1"/>
    </source>
</evidence>
<keyword evidence="2" id="KW-1185">Reference proteome</keyword>
<comment type="caution">
    <text evidence="1">The sequence shown here is derived from an EMBL/GenBank/DDBJ whole genome shotgun (WGS) entry which is preliminary data.</text>
</comment>
<proteinExistence type="predicted"/>
<evidence type="ECO:0000313" key="2">
    <source>
        <dbReference type="Proteomes" id="UP000821845"/>
    </source>
</evidence>